<evidence type="ECO:0000313" key="1">
    <source>
        <dbReference type="EMBL" id="NOL49266.1"/>
    </source>
</evidence>
<comment type="caution">
    <text evidence="1">The sequence shown here is derived from an EMBL/GenBank/DDBJ whole genome shotgun (WGS) entry which is preliminary data.</text>
</comment>
<accession>A0A7Y4LB33</accession>
<evidence type="ECO:0000313" key="2">
    <source>
        <dbReference type="Proteomes" id="UP000541421"/>
    </source>
</evidence>
<gene>
    <name evidence="1" type="ORF">HKX40_03795</name>
</gene>
<dbReference type="EMBL" id="JABGBO010000003">
    <property type="protein sequence ID" value="NOL49266.1"/>
    <property type="molecule type" value="Genomic_DNA"/>
</dbReference>
<protein>
    <submittedName>
        <fullName evidence="1">Uncharacterized protein</fullName>
    </submittedName>
</protein>
<organism evidence="1 2">
    <name type="scientific">Pelistega europaea</name>
    <dbReference type="NCBI Taxonomy" id="106147"/>
    <lineage>
        <taxon>Bacteria</taxon>
        <taxon>Pseudomonadati</taxon>
        <taxon>Pseudomonadota</taxon>
        <taxon>Betaproteobacteria</taxon>
        <taxon>Burkholderiales</taxon>
        <taxon>Alcaligenaceae</taxon>
        <taxon>Pelistega</taxon>
    </lineage>
</organism>
<dbReference type="Proteomes" id="UP000541421">
    <property type="component" value="Unassembled WGS sequence"/>
</dbReference>
<dbReference type="RefSeq" id="WP_171588234.1">
    <property type="nucleotide sequence ID" value="NZ_JABGBO010000003.1"/>
</dbReference>
<proteinExistence type="predicted"/>
<dbReference type="AlphaFoldDB" id="A0A7Y4LB33"/>
<keyword evidence="2" id="KW-1185">Reference proteome</keyword>
<reference evidence="1 2" key="1">
    <citation type="submission" date="2020-05" db="EMBL/GenBank/DDBJ databases">
        <authorList>
            <person name="Niu N."/>
        </authorList>
    </citation>
    <scope>NUCLEOTIDE SEQUENCE [LARGE SCALE GENOMIC DNA]</scope>
    <source>
        <strain evidence="1 2">LMG10982</strain>
    </source>
</reference>
<name>A0A7Y4LB33_9BURK</name>
<sequence>MNTTPENTSQKIQAMKTAIENIHKANISLADFTTFYAKFMRGKYKARIKLLKPGLNRYSYWPKNKLIDALEGSYKIIQSNEDFIYTLKGGKSIKRYISELPRRHFTSKPFTKDEFLDDSEENSTSSSPVTLGKEDIADLIIGIHCPEGDIYISSKFKTNLPEYPVIRIAYVDGLFGTMHCSIIDATHNKSIHTFGTACCWHLENIFYCYGFLVGDKNIAHFPRTTRSETDNKTFDEIEKLVMLAYTEAIKHRLDVNLTEFNNNQ</sequence>